<reference evidence="1 2" key="2">
    <citation type="journal article" date="2015" name="Stand. Genomic Sci.">
        <title>High quality draft genomic sequence of Flavobacterium enshiense DK69(T) and comparison among Flavobacterium genomes.</title>
        <authorList>
            <person name="Zeng Z."/>
            <person name="Chen C."/>
            <person name="Du H."/>
            <person name="Wang G."/>
            <person name="Li M."/>
        </authorList>
    </citation>
    <scope>NUCLEOTIDE SEQUENCE [LARGE SCALE GENOMIC DNA]</scope>
    <source>
        <strain evidence="1 2">DK69</strain>
    </source>
</reference>
<evidence type="ECO:0000313" key="2">
    <source>
        <dbReference type="Proteomes" id="UP000030149"/>
    </source>
</evidence>
<protein>
    <submittedName>
        <fullName evidence="1">Uncharacterized protein</fullName>
    </submittedName>
</protein>
<keyword evidence="2" id="KW-1185">Reference proteome</keyword>
<evidence type="ECO:0000313" key="1">
    <source>
        <dbReference type="EMBL" id="KGO95823.1"/>
    </source>
</evidence>
<comment type="caution">
    <text evidence="1">The sequence shown here is derived from an EMBL/GenBank/DDBJ whole genome shotgun (WGS) entry which is preliminary data.</text>
</comment>
<sequence>MYKNFTLSFFNYSKNKKSKTIPILKLKHKTLMLVKVKQKKNINGIKKTLIIEGFKIIFLL</sequence>
<dbReference type="Proteomes" id="UP000030149">
    <property type="component" value="Unassembled WGS sequence"/>
</dbReference>
<organism evidence="1 2">
    <name type="scientific">Flavobacterium enshiense DK69</name>
    <dbReference type="NCBI Taxonomy" id="1107311"/>
    <lineage>
        <taxon>Bacteria</taxon>
        <taxon>Pseudomonadati</taxon>
        <taxon>Bacteroidota</taxon>
        <taxon>Flavobacteriia</taxon>
        <taxon>Flavobacteriales</taxon>
        <taxon>Flavobacteriaceae</taxon>
        <taxon>Flavobacterium</taxon>
    </lineage>
</organism>
<reference evidence="2" key="1">
    <citation type="submission" date="2013-09" db="EMBL/GenBank/DDBJ databases">
        <authorList>
            <person name="Zeng Z."/>
            <person name="Chen C."/>
        </authorList>
    </citation>
    <scope>NUCLEOTIDE SEQUENCE [LARGE SCALE GENOMIC DNA]</scope>
    <source>
        <strain evidence="2">DK69</strain>
    </source>
</reference>
<dbReference type="EMBL" id="JRLZ01000008">
    <property type="protein sequence ID" value="KGO95823.1"/>
    <property type="molecule type" value="Genomic_DNA"/>
</dbReference>
<accession>A0A0A2MWK5</accession>
<name>A0A0A2MWK5_9FLAO</name>
<dbReference type="AlphaFoldDB" id="A0A0A2MWK5"/>
<proteinExistence type="predicted"/>
<gene>
    <name evidence="1" type="ORF">Q767_09020</name>
</gene>